<reference evidence="1 2" key="1">
    <citation type="journal article" date="2011" name="J. Bacteriol.">
        <title>Complete genome sequence of the cellulose-degrading bacterium Cellulosilyticum lentocellum.</title>
        <authorList>
            <consortium name="US DOE Joint Genome Institute"/>
            <person name="Miller D.A."/>
            <person name="Suen G."/>
            <person name="Bruce D."/>
            <person name="Copeland A."/>
            <person name="Cheng J.F."/>
            <person name="Detter C."/>
            <person name="Goodwin L.A."/>
            <person name="Han C.S."/>
            <person name="Hauser L.J."/>
            <person name="Land M.L."/>
            <person name="Lapidus A."/>
            <person name="Lucas S."/>
            <person name="Meincke L."/>
            <person name="Pitluck S."/>
            <person name="Tapia R."/>
            <person name="Teshima H."/>
            <person name="Woyke T."/>
            <person name="Fox B.G."/>
            <person name="Angert E.R."/>
            <person name="Currie C.R."/>
        </authorList>
    </citation>
    <scope>NUCLEOTIDE SEQUENCE [LARGE SCALE GENOMIC DNA]</scope>
    <source>
        <strain evidence="2">ATCC 49066 / DSM 5427 / NCIMB 11756 / RHM5</strain>
    </source>
</reference>
<sequence length="420" mass="49396">MIVMSMNPFLERPMKLEDSFKDWKSIYPKPYNKNEVDPYTKTRIILMNGTEYEAVWFSHQFSRHCPDNDLRRAVAITRRIEQQQQKVISVLKPVDETILETTISYEQLAVDLTSELAKREPNKEVKMALDFALLEDFDHLYRYSDLLEMEQGIHAERLVGHYTEIMPGRPTISEHRFPADNIKKYVDFTTADPITKLNVAIITAAEQQTMNYYMNIAGFYQSDLGRSLYQEIGLIEEQHVTQYGSLLDTRLTWLENLLLHEYTECYLYYSCYEDETDAHIKQIWEQHFHEEIAHLHQAADLLKQYEKKEWQQVISNGCFPRLLTLGPNKEYVRDIIKATVQLTSIKEDYVDIGKVPQGADFFLFQESLNHDVHVVPSHKVIVEKINKDAQDYRYEIDEHPISSLRDKTSDNTWIGREPIE</sequence>
<dbReference type="EMBL" id="CP002582">
    <property type="protein sequence ID" value="ADZ84586.1"/>
    <property type="molecule type" value="Genomic_DNA"/>
</dbReference>
<dbReference type="InterPro" id="IPR009078">
    <property type="entry name" value="Ferritin-like_SF"/>
</dbReference>
<evidence type="ECO:0000313" key="1">
    <source>
        <dbReference type="EMBL" id="ADZ84586.1"/>
    </source>
</evidence>
<proteinExistence type="predicted"/>
<protein>
    <submittedName>
        <fullName evidence="1">Uncharacterized protein</fullName>
    </submittedName>
</protein>
<dbReference type="SUPFAM" id="SSF47240">
    <property type="entry name" value="Ferritin-like"/>
    <property type="match status" value="1"/>
</dbReference>
<dbReference type="eggNOG" id="COG1633">
    <property type="taxonomic scope" value="Bacteria"/>
</dbReference>
<dbReference type="STRING" id="642492.Clole_2889"/>
<keyword evidence="2" id="KW-1185">Reference proteome</keyword>
<dbReference type="HOGENOM" id="CLU_681062_0_0_9"/>
<dbReference type="KEGG" id="cle:Clole_2889"/>
<dbReference type="Proteomes" id="UP000008467">
    <property type="component" value="Chromosome"/>
</dbReference>
<gene>
    <name evidence="1" type="ordered locus">Clole_2889</name>
</gene>
<dbReference type="AlphaFoldDB" id="F2JLR0"/>
<name>F2JLR0_CELLD</name>
<evidence type="ECO:0000313" key="2">
    <source>
        <dbReference type="Proteomes" id="UP000008467"/>
    </source>
</evidence>
<organism evidence="1 2">
    <name type="scientific">Cellulosilyticum lentocellum (strain ATCC 49066 / DSM 5427 / NCIMB 11756 / RHM5)</name>
    <name type="common">Clostridium lentocellum</name>
    <dbReference type="NCBI Taxonomy" id="642492"/>
    <lineage>
        <taxon>Bacteria</taxon>
        <taxon>Bacillati</taxon>
        <taxon>Bacillota</taxon>
        <taxon>Clostridia</taxon>
        <taxon>Lachnospirales</taxon>
        <taxon>Cellulosilyticaceae</taxon>
        <taxon>Cellulosilyticum</taxon>
    </lineage>
</organism>
<accession>F2JLR0</accession>